<accession>A0A2S7K5M7</accession>
<evidence type="ECO:0008006" key="4">
    <source>
        <dbReference type="Google" id="ProtNLM"/>
    </source>
</evidence>
<dbReference type="RefSeq" id="WP_104829033.1">
    <property type="nucleotide sequence ID" value="NZ_PJCH01000005.1"/>
</dbReference>
<organism evidence="2 3">
    <name type="scientific">Hyphococcus luteus</name>
    <dbReference type="NCBI Taxonomy" id="2058213"/>
    <lineage>
        <taxon>Bacteria</taxon>
        <taxon>Pseudomonadati</taxon>
        <taxon>Pseudomonadota</taxon>
        <taxon>Alphaproteobacteria</taxon>
        <taxon>Parvularculales</taxon>
        <taxon>Parvularculaceae</taxon>
        <taxon>Hyphococcus</taxon>
    </lineage>
</organism>
<feature type="signal peptide" evidence="1">
    <location>
        <begin position="1"/>
        <end position="30"/>
    </location>
</feature>
<evidence type="ECO:0000313" key="3">
    <source>
        <dbReference type="Proteomes" id="UP000239504"/>
    </source>
</evidence>
<evidence type="ECO:0000313" key="2">
    <source>
        <dbReference type="EMBL" id="PQA87789.1"/>
    </source>
</evidence>
<keyword evidence="1" id="KW-0732">Signal</keyword>
<evidence type="ECO:0000256" key="1">
    <source>
        <dbReference type="SAM" id="SignalP"/>
    </source>
</evidence>
<name>A0A2S7K5M7_9PROT</name>
<dbReference type="AlphaFoldDB" id="A0A2S7K5M7"/>
<reference evidence="2 3" key="1">
    <citation type="submission" date="2017-12" db="EMBL/GenBank/DDBJ databases">
        <authorList>
            <person name="Hurst M.R.H."/>
        </authorList>
    </citation>
    <scope>NUCLEOTIDE SEQUENCE [LARGE SCALE GENOMIC DNA]</scope>
    <source>
        <strain evidence="2 3">SY-3-19</strain>
    </source>
</reference>
<dbReference type="Proteomes" id="UP000239504">
    <property type="component" value="Unassembled WGS sequence"/>
</dbReference>
<sequence length="245" mass="25247">MRISFKRTFFGQVVPGLLAAGAVFYGAAKAAPITSFDGTEVSLAVNVTSDGRACEPGDCYQSAPYGPLTVSLLGSNTATIGDGHEFTLYLTGSGIYGPSSGYLNIDLLDDGTIEASAQSGFALGSARMTDFSFDLSFAFSDPAIEVLTASTAGGLGRGSTSVSGSNPIVWTFMNENDNAFGQVMTFNAKGAGPIPSVIFTADQNVLPPSEVPLPAAAPLMAAGLGAFGFAGMRRKRKEDALSPRQ</sequence>
<protein>
    <recommendedName>
        <fullName evidence="4">PEP-CTERM protein-sorting domain-containing protein</fullName>
    </recommendedName>
</protein>
<feature type="chain" id="PRO_5015766084" description="PEP-CTERM protein-sorting domain-containing protein" evidence="1">
    <location>
        <begin position="31"/>
        <end position="245"/>
    </location>
</feature>
<keyword evidence="3" id="KW-1185">Reference proteome</keyword>
<gene>
    <name evidence="2" type="ORF">CW354_05370</name>
</gene>
<comment type="caution">
    <text evidence="2">The sequence shown here is derived from an EMBL/GenBank/DDBJ whole genome shotgun (WGS) entry which is preliminary data.</text>
</comment>
<proteinExistence type="predicted"/>
<dbReference type="EMBL" id="PJCH01000005">
    <property type="protein sequence ID" value="PQA87789.1"/>
    <property type="molecule type" value="Genomic_DNA"/>
</dbReference>